<dbReference type="PROSITE" id="PS50279">
    <property type="entry name" value="BPTI_KUNITZ_2"/>
    <property type="match status" value="1"/>
</dbReference>
<dbReference type="SUPFAM" id="SSF57362">
    <property type="entry name" value="BPTI-like"/>
    <property type="match status" value="1"/>
</dbReference>
<dbReference type="InterPro" id="IPR002223">
    <property type="entry name" value="Kunitz_BPTI"/>
</dbReference>
<evidence type="ECO:0000256" key="1">
    <source>
        <dbReference type="SAM" id="SignalP"/>
    </source>
</evidence>
<accession>V5H6V9</accession>
<evidence type="ECO:0000313" key="3">
    <source>
        <dbReference type="EMBL" id="JAB68488.1"/>
    </source>
</evidence>
<proteinExistence type="evidence at transcript level"/>
<sequence>MKLLLIAVVICIHTSGFLTTVKASCEPLYNGGRGGLGGANVIFKWSFNPQTNHCEPVMVRSSCRVSSNCFHSKHECQEDCDPEMQSFKEMLQG</sequence>
<dbReference type="AlphaFoldDB" id="V5H6V9"/>
<dbReference type="Gene3D" id="4.10.410.10">
    <property type="entry name" value="Pancreatic trypsin inhibitor Kunitz domain"/>
    <property type="match status" value="1"/>
</dbReference>
<reference evidence="3" key="1">
    <citation type="journal article" date="2015" name="Sci. Rep.">
        <title>Tissue- and time-dependent transcription in Ixodes ricinus salivary glands and midguts when blood feeding on the vertebrate host.</title>
        <authorList>
            <person name="Kotsyfakis M."/>
            <person name="Schwarz A."/>
            <person name="Erhart J."/>
            <person name="Ribeiro J.M."/>
        </authorList>
    </citation>
    <scope>NUCLEOTIDE SEQUENCE</scope>
    <source>
        <tissue evidence="3">Salivary gland and midgut</tissue>
    </source>
</reference>
<organism evidence="3">
    <name type="scientific">Ixodes ricinus</name>
    <name type="common">Common tick</name>
    <name type="synonym">Acarus ricinus</name>
    <dbReference type="NCBI Taxonomy" id="34613"/>
    <lineage>
        <taxon>Eukaryota</taxon>
        <taxon>Metazoa</taxon>
        <taxon>Ecdysozoa</taxon>
        <taxon>Arthropoda</taxon>
        <taxon>Chelicerata</taxon>
        <taxon>Arachnida</taxon>
        <taxon>Acari</taxon>
        <taxon>Parasitiformes</taxon>
        <taxon>Ixodida</taxon>
        <taxon>Ixodoidea</taxon>
        <taxon>Ixodidae</taxon>
        <taxon>Ixodinae</taxon>
        <taxon>Ixodes</taxon>
    </lineage>
</organism>
<feature type="signal peptide" evidence="1">
    <location>
        <begin position="1"/>
        <end position="23"/>
    </location>
</feature>
<dbReference type="GO" id="GO:0004867">
    <property type="term" value="F:serine-type endopeptidase inhibitor activity"/>
    <property type="evidence" value="ECO:0007669"/>
    <property type="project" value="InterPro"/>
</dbReference>
<dbReference type="InterPro" id="IPR036880">
    <property type="entry name" value="Kunitz_BPTI_sf"/>
</dbReference>
<dbReference type="Pfam" id="PF00014">
    <property type="entry name" value="Kunitz_BPTI"/>
    <property type="match status" value="1"/>
</dbReference>
<protein>
    <submittedName>
        <fullName evidence="3">Putative secreted protein</fullName>
    </submittedName>
</protein>
<feature type="domain" description="BPTI/Kunitz inhibitor" evidence="2">
    <location>
        <begin position="25"/>
        <end position="80"/>
    </location>
</feature>
<name>V5H6V9_IXORI</name>
<evidence type="ECO:0000259" key="2">
    <source>
        <dbReference type="PROSITE" id="PS50279"/>
    </source>
</evidence>
<feature type="chain" id="PRO_5004735217" evidence="1">
    <location>
        <begin position="24"/>
        <end position="93"/>
    </location>
</feature>
<keyword evidence="1" id="KW-0732">Signal</keyword>
<dbReference type="EMBL" id="GANP01015980">
    <property type="protein sequence ID" value="JAB68488.1"/>
    <property type="molecule type" value="mRNA"/>
</dbReference>